<dbReference type="GO" id="GO:0005506">
    <property type="term" value="F:iron ion binding"/>
    <property type="evidence" value="ECO:0007669"/>
    <property type="project" value="InterPro"/>
</dbReference>
<evidence type="ECO:0000256" key="8">
    <source>
        <dbReference type="ARBA" id="ARBA00022989"/>
    </source>
</evidence>
<evidence type="ECO:0000256" key="10">
    <source>
        <dbReference type="ARBA" id="ARBA00023004"/>
    </source>
</evidence>
<keyword evidence="11 15" id="KW-0503">Monooxygenase</keyword>
<name>A0A8H7DRT0_PLEOS</name>
<keyword evidence="12" id="KW-0472">Membrane</keyword>
<dbReference type="PRINTS" id="PR00385">
    <property type="entry name" value="P450"/>
</dbReference>
<dbReference type="PROSITE" id="PS00086">
    <property type="entry name" value="CYTOCHROME_P450"/>
    <property type="match status" value="1"/>
</dbReference>
<gene>
    <name evidence="16" type="ORF">PC9H_007701</name>
</gene>
<dbReference type="Gene3D" id="1.10.630.10">
    <property type="entry name" value="Cytochrome P450"/>
    <property type="match status" value="1"/>
</dbReference>
<evidence type="ECO:0000256" key="9">
    <source>
        <dbReference type="ARBA" id="ARBA00023002"/>
    </source>
</evidence>
<evidence type="ECO:0000256" key="4">
    <source>
        <dbReference type="ARBA" id="ARBA00010617"/>
    </source>
</evidence>
<evidence type="ECO:0000256" key="7">
    <source>
        <dbReference type="ARBA" id="ARBA00022723"/>
    </source>
</evidence>
<dbReference type="EMBL" id="JACETU010000005">
    <property type="protein sequence ID" value="KAF7428477.1"/>
    <property type="molecule type" value="Genomic_DNA"/>
</dbReference>
<dbReference type="InterPro" id="IPR017972">
    <property type="entry name" value="Cyt_P450_CS"/>
</dbReference>
<dbReference type="PANTHER" id="PTHR46300:SF2">
    <property type="entry name" value="CYTOCHROME P450 MONOOXYGENASE ALNH-RELATED"/>
    <property type="match status" value="1"/>
</dbReference>
<protein>
    <recommendedName>
        <fullName evidence="18">Cytochrome P450</fullName>
    </recommendedName>
</protein>
<evidence type="ECO:0000256" key="1">
    <source>
        <dbReference type="ARBA" id="ARBA00001971"/>
    </source>
</evidence>
<comment type="subcellular location">
    <subcellularLocation>
        <location evidence="2">Membrane</location>
        <topology evidence="2">Single-pass membrane protein</topology>
    </subcellularLocation>
</comment>
<evidence type="ECO:0000256" key="3">
    <source>
        <dbReference type="ARBA" id="ARBA00005179"/>
    </source>
</evidence>
<keyword evidence="9 15" id="KW-0560">Oxidoreductase</keyword>
<evidence type="ECO:0000256" key="11">
    <source>
        <dbReference type="ARBA" id="ARBA00023033"/>
    </source>
</evidence>
<keyword evidence="13" id="KW-0325">Glycoprotein</keyword>
<sequence length="340" mass="38642">MQQIEYTRLAHDILHSPTLDFILHIKRMTSSILVSLLYGKSLSDFGDNKYLLFFDSIKKFSHLADPFAQPPLDILRLSPARWAKWKGLSRYTAGERTGSFLEKILDHPTHFDLSAEEISHVLMDGGVETSSAFLLTFILALACNPACQAKAQSEIDRVIGDHRMPTLEDFEHLHYIRALIKETHRFRTILPCAVPHAVSKDIRGIYHDARIFESPDTFDPERYVKSEFGIKDGVCSDGLRDTLPFGSGRRICPGIEMTERTIAIDTMNLLWGFSFTEETGKCSMDLKSYHCTTELSPNLFTCVIEVRGAERARLIDETYIRPLKTVVFCPATSVSSYRRE</sequence>
<dbReference type="InterPro" id="IPR002401">
    <property type="entry name" value="Cyt_P450_E_grp-I"/>
</dbReference>
<evidence type="ECO:0000256" key="5">
    <source>
        <dbReference type="ARBA" id="ARBA00022617"/>
    </source>
</evidence>
<keyword evidence="10 14" id="KW-0408">Iron</keyword>
<dbReference type="RefSeq" id="XP_036630849.1">
    <property type="nucleotide sequence ID" value="XM_036777229.1"/>
</dbReference>
<dbReference type="InterPro" id="IPR036396">
    <property type="entry name" value="Cyt_P450_sf"/>
</dbReference>
<evidence type="ECO:0000256" key="2">
    <source>
        <dbReference type="ARBA" id="ARBA00004167"/>
    </source>
</evidence>
<evidence type="ECO:0008006" key="18">
    <source>
        <dbReference type="Google" id="ProtNLM"/>
    </source>
</evidence>
<organism evidence="16 17">
    <name type="scientific">Pleurotus ostreatus</name>
    <name type="common">Oyster mushroom</name>
    <name type="synonym">White-rot fungus</name>
    <dbReference type="NCBI Taxonomy" id="5322"/>
    <lineage>
        <taxon>Eukaryota</taxon>
        <taxon>Fungi</taxon>
        <taxon>Dikarya</taxon>
        <taxon>Basidiomycota</taxon>
        <taxon>Agaricomycotina</taxon>
        <taxon>Agaricomycetes</taxon>
        <taxon>Agaricomycetidae</taxon>
        <taxon>Agaricales</taxon>
        <taxon>Pleurotineae</taxon>
        <taxon>Pleurotaceae</taxon>
        <taxon>Pleurotus</taxon>
    </lineage>
</organism>
<comment type="caution">
    <text evidence="16">The sequence shown here is derived from an EMBL/GenBank/DDBJ whole genome shotgun (WGS) entry which is preliminary data.</text>
</comment>
<feature type="binding site" description="axial binding residue" evidence="14">
    <location>
        <position position="252"/>
    </location>
    <ligand>
        <name>heme</name>
        <dbReference type="ChEBI" id="CHEBI:30413"/>
    </ligand>
    <ligandPart>
        <name>Fe</name>
        <dbReference type="ChEBI" id="CHEBI:18248"/>
    </ligandPart>
</feature>
<dbReference type="GO" id="GO:0016705">
    <property type="term" value="F:oxidoreductase activity, acting on paired donors, with incorporation or reduction of molecular oxygen"/>
    <property type="evidence" value="ECO:0007669"/>
    <property type="project" value="InterPro"/>
</dbReference>
<dbReference type="Pfam" id="PF00067">
    <property type="entry name" value="p450"/>
    <property type="match status" value="2"/>
</dbReference>
<dbReference type="InterPro" id="IPR050364">
    <property type="entry name" value="Cytochrome_P450_fung"/>
</dbReference>
<keyword evidence="17" id="KW-1185">Reference proteome</keyword>
<dbReference type="PANTHER" id="PTHR46300">
    <property type="entry name" value="P450, PUTATIVE (EUROFUNG)-RELATED-RELATED"/>
    <property type="match status" value="1"/>
</dbReference>
<dbReference type="GO" id="GO:0016020">
    <property type="term" value="C:membrane"/>
    <property type="evidence" value="ECO:0007669"/>
    <property type="project" value="UniProtKB-SubCell"/>
</dbReference>
<evidence type="ECO:0000256" key="15">
    <source>
        <dbReference type="RuleBase" id="RU000461"/>
    </source>
</evidence>
<comment type="cofactor">
    <cofactor evidence="1 14">
        <name>heme</name>
        <dbReference type="ChEBI" id="CHEBI:30413"/>
    </cofactor>
</comment>
<evidence type="ECO:0000256" key="13">
    <source>
        <dbReference type="ARBA" id="ARBA00023180"/>
    </source>
</evidence>
<proteinExistence type="inferred from homology"/>
<reference evidence="16" key="1">
    <citation type="submission" date="2019-07" db="EMBL/GenBank/DDBJ databases">
        <authorList>
            <person name="Palmer J.M."/>
        </authorList>
    </citation>
    <scope>NUCLEOTIDE SEQUENCE</scope>
    <source>
        <strain evidence="16">PC9</strain>
    </source>
</reference>
<dbReference type="SUPFAM" id="SSF48264">
    <property type="entry name" value="Cytochrome P450"/>
    <property type="match status" value="1"/>
</dbReference>
<evidence type="ECO:0000256" key="6">
    <source>
        <dbReference type="ARBA" id="ARBA00022692"/>
    </source>
</evidence>
<dbReference type="AlphaFoldDB" id="A0A8H7DRT0"/>
<keyword evidence="5 14" id="KW-0349">Heme</keyword>
<comment type="pathway">
    <text evidence="3">Secondary metabolite biosynthesis.</text>
</comment>
<dbReference type="OrthoDB" id="1103324at2759"/>
<dbReference type="InterPro" id="IPR001128">
    <property type="entry name" value="Cyt_P450"/>
</dbReference>
<keyword evidence="7 14" id="KW-0479">Metal-binding</keyword>
<dbReference type="GO" id="GO:0020037">
    <property type="term" value="F:heme binding"/>
    <property type="evidence" value="ECO:0007669"/>
    <property type="project" value="InterPro"/>
</dbReference>
<evidence type="ECO:0000256" key="14">
    <source>
        <dbReference type="PIRSR" id="PIRSR602401-1"/>
    </source>
</evidence>
<evidence type="ECO:0000313" key="17">
    <source>
        <dbReference type="Proteomes" id="UP000623687"/>
    </source>
</evidence>
<dbReference type="GeneID" id="59377519"/>
<keyword evidence="6" id="KW-0812">Transmembrane</keyword>
<comment type="similarity">
    <text evidence="4 15">Belongs to the cytochrome P450 family.</text>
</comment>
<dbReference type="VEuPathDB" id="FungiDB:PC9H_007701"/>
<keyword evidence="8" id="KW-1133">Transmembrane helix</keyword>
<dbReference type="Proteomes" id="UP000623687">
    <property type="component" value="Unassembled WGS sequence"/>
</dbReference>
<dbReference type="PRINTS" id="PR00463">
    <property type="entry name" value="EP450I"/>
</dbReference>
<evidence type="ECO:0000256" key="12">
    <source>
        <dbReference type="ARBA" id="ARBA00023136"/>
    </source>
</evidence>
<accession>A0A8H7DRT0</accession>
<evidence type="ECO:0000313" key="16">
    <source>
        <dbReference type="EMBL" id="KAF7428477.1"/>
    </source>
</evidence>
<dbReference type="GO" id="GO:0004497">
    <property type="term" value="F:monooxygenase activity"/>
    <property type="evidence" value="ECO:0007669"/>
    <property type="project" value="UniProtKB-KW"/>
</dbReference>